<dbReference type="SUPFAM" id="SSF54928">
    <property type="entry name" value="RNA-binding domain, RBD"/>
    <property type="match status" value="4"/>
</dbReference>
<evidence type="ECO:0000313" key="6">
    <source>
        <dbReference type="RefSeq" id="XP_030369634.1"/>
    </source>
</evidence>
<dbReference type="PANTHER" id="PTHR32343">
    <property type="entry name" value="SERINE/ARGININE-RICH SPLICING FACTOR"/>
    <property type="match status" value="1"/>
</dbReference>
<accession>A0A6J2T0V3</accession>
<feature type="domain" description="RRM" evidence="4">
    <location>
        <begin position="353"/>
        <end position="428"/>
    </location>
</feature>
<reference evidence="6" key="1">
    <citation type="submission" date="2025-08" db="UniProtKB">
        <authorList>
            <consortium name="RefSeq"/>
        </authorList>
    </citation>
    <scope>IDENTIFICATION</scope>
    <source>
        <strain evidence="6">11010-0011.00</strain>
        <tissue evidence="6">Whole body</tissue>
    </source>
</reference>
<dbReference type="InterPro" id="IPR000504">
    <property type="entry name" value="RRM_dom"/>
</dbReference>
<dbReference type="Proteomes" id="UP000504634">
    <property type="component" value="Unplaced"/>
</dbReference>
<evidence type="ECO:0000313" key="5">
    <source>
        <dbReference type="Proteomes" id="UP000504634"/>
    </source>
</evidence>
<keyword evidence="1 2" id="KW-0694">RNA-binding</keyword>
<feature type="domain" description="RRM" evidence="4">
    <location>
        <begin position="432"/>
        <end position="501"/>
    </location>
</feature>
<feature type="compositionally biased region" description="Acidic residues" evidence="3">
    <location>
        <begin position="81"/>
        <end position="102"/>
    </location>
</feature>
<dbReference type="AlphaFoldDB" id="A0A6J2T0V3"/>
<dbReference type="GO" id="GO:0003677">
    <property type="term" value="F:DNA binding"/>
    <property type="evidence" value="ECO:0007669"/>
    <property type="project" value="UniProtKB-KW"/>
</dbReference>
<evidence type="ECO:0000256" key="1">
    <source>
        <dbReference type="ARBA" id="ARBA00022884"/>
    </source>
</evidence>
<feature type="domain" description="RRM" evidence="4">
    <location>
        <begin position="189"/>
        <end position="265"/>
    </location>
</feature>
<feature type="domain" description="RRM" evidence="4">
    <location>
        <begin position="272"/>
        <end position="345"/>
    </location>
</feature>
<feature type="compositionally biased region" description="Gly residues" evidence="3">
    <location>
        <begin position="526"/>
        <end position="551"/>
    </location>
</feature>
<gene>
    <name evidence="6" type="primary">LOC115620511</name>
</gene>
<protein>
    <submittedName>
        <fullName evidence="6">DNA-binding protein modulo isoform X1</fullName>
    </submittedName>
</protein>
<evidence type="ECO:0000256" key="3">
    <source>
        <dbReference type="SAM" id="MobiDB-lite"/>
    </source>
</evidence>
<dbReference type="OrthoDB" id="442677at2759"/>
<keyword evidence="6" id="KW-0238">DNA-binding</keyword>
<dbReference type="Pfam" id="PF00076">
    <property type="entry name" value="RRM_1"/>
    <property type="match status" value="4"/>
</dbReference>
<organism evidence="5 6">
    <name type="scientific">Drosophila lebanonensis</name>
    <name type="common">Fruit fly</name>
    <name type="synonym">Scaptodrosophila lebanonensis</name>
    <dbReference type="NCBI Taxonomy" id="7225"/>
    <lineage>
        <taxon>Eukaryota</taxon>
        <taxon>Metazoa</taxon>
        <taxon>Ecdysozoa</taxon>
        <taxon>Arthropoda</taxon>
        <taxon>Hexapoda</taxon>
        <taxon>Insecta</taxon>
        <taxon>Pterygota</taxon>
        <taxon>Neoptera</taxon>
        <taxon>Endopterygota</taxon>
        <taxon>Diptera</taxon>
        <taxon>Brachycera</taxon>
        <taxon>Muscomorpha</taxon>
        <taxon>Ephydroidea</taxon>
        <taxon>Drosophilidae</taxon>
        <taxon>Scaptodrosophila</taxon>
    </lineage>
</organism>
<dbReference type="CDD" id="cd00590">
    <property type="entry name" value="RRM_SF"/>
    <property type="match status" value="1"/>
</dbReference>
<dbReference type="GO" id="GO:0003723">
    <property type="term" value="F:RNA binding"/>
    <property type="evidence" value="ECO:0007669"/>
    <property type="project" value="UniProtKB-UniRule"/>
</dbReference>
<keyword evidence="5" id="KW-1185">Reference proteome</keyword>
<evidence type="ECO:0000256" key="2">
    <source>
        <dbReference type="PROSITE-ProRule" id="PRU00176"/>
    </source>
</evidence>
<feature type="compositionally biased region" description="Acidic residues" evidence="3">
    <location>
        <begin position="134"/>
        <end position="158"/>
    </location>
</feature>
<feature type="region of interest" description="Disordered" evidence="3">
    <location>
        <begin position="513"/>
        <end position="586"/>
    </location>
</feature>
<feature type="region of interest" description="Disordered" evidence="3">
    <location>
        <begin position="1"/>
        <end position="168"/>
    </location>
</feature>
<sequence length="586" mass="63670">MVQKKVTATKVRKPANGPKNKKTFLKSVLETEVAIGASKLSPKKNKKPPIQQAAASDEDSDASENAELSNVDEGSNSEAENQNEDESSEDESDLNDDDEPEPGEVSLADQSKLHDEAEFSDEEEENNLQGESESSGDEGNDKPEGDDDSNDDDDDAPEEVAITKEKPSKIGGIPKITVGKIPADIPQNQIIFVSQLPHEYKHNELVGVFSKFGPIKIVGRVKTTAGGSNVRIAFQTADAAGAALNANVKALTLNGQNLKVAPATSKETFMKRTVVVSLIKAETTEDELKAHFKKVGPIDCINFTKNTDKLRAYIRFESEDSVAPALKLNGSQLGSRFITVRSIMTKIPKSNDCTLILNNTGKHESFKTATIEKIFKKYGELLDVEVICTSSTLAFITYKNAGSTQKAWELNGKTVGDLTVELRSFYVNSCPLQILVTNLTQEVSESELRELFKASGEIENINMFGRRAVIKFETTEGFCNSFLLNEAKLGGKPIFIEPNSIVKHKTLLQFKNPNFGRKPVAAGRFGPRGKGPGGKGPGRNGPGGKGPGGFSGPAKYDRFPNKKPFNKRSAQENGSTPQFNKRAKKA</sequence>
<dbReference type="InterPro" id="IPR035979">
    <property type="entry name" value="RBD_domain_sf"/>
</dbReference>
<dbReference type="Gene3D" id="3.30.70.330">
    <property type="match status" value="4"/>
</dbReference>
<evidence type="ECO:0000259" key="4">
    <source>
        <dbReference type="PROSITE" id="PS50102"/>
    </source>
</evidence>
<dbReference type="SMART" id="SM00360">
    <property type="entry name" value="RRM"/>
    <property type="match status" value="4"/>
</dbReference>
<dbReference type="PANTHER" id="PTHR32343:SF10">
    <property type="entry name" value="RNA-BINDING REGION RNP-1 DOMAIN-CONTAINING PROTEIN"/>
    <property type="match status" value="1"/>
</dbReference>
<proteinExistence type="predicted"/>
<dbReference type="PROSITE" id="PS50102">
    <property type="entry name" value="RRM"/>
    <property type="match status" value="4"/>
</dbReference>
<name>A0A6J2T0V3_DROLE</name>
<dbReference type="RefSeq" id="XP_030369634.1">
    <property type="nucleotide sequence ID" value="XM_030513774.1"/>
</dbReference>
<dbReference type="InterPro" id="IPR012677">
    <property type="entry name" value="Nucleotide-bd_a/b_plait_sf"/>
</dbReference>
<dbReference type="GeneID" id="115620511"/>